<name>A0A0W8E402_9ZZZZ</name>
<dbReference type="InterPro" id="IPR004154">
    <property type="entry name" value="Anticodon-bd"/>
</dbReference>
<dbReference type="CDD" id="cd00861">
    <property type="entry name" value="ProRS_anticodon_short"/>
    <property type="match status" value="1"/>
</dbReference>
<dbReference type="PANTHER" id="PTHR42753">
    <property type="entry name" value="MITOCHONDRIAL RIBOSOME PROTEIN L39/PROLYL-TRNA LIGASE FAMILY MEMBER"/>
    <property type="match status" value="1"/>
</dbReference>
<dbReference type="SUPFAM" id="SSF55826">
    <property type="entry name" value="YbaK/ProRS associated domain"/>
    <property type="match status" value="1"/>
</dbReference>
<dbReference type="GO" id="GO:0005829">
    <property type="term" value="C:cytosol"/>
    <property type="evidence" value="ECO:0007669"/>
    <property type="project" value="TreeGrafter"/>
</dbReference>
<dbReference type="InterPro" id="IPR036621">
    <property type="entry name" value="Anticodon-bd_dom_sf"/>
</dbReference>
<dbReference type="SUPFAM" id="SSF55681">
    <property type="entry name" value="Class II aaRS and biotin synthetases"/>
    <property type="match status" value="1"/>
</dbReference>
<dbReference type="EMBL" id="LNQE01001887">
    <property type="protein sequence ID" value="KUG03301.1"/>
    <property type="molecule type" value="Genomic_DNA"/>
</dbReference>
<dbReference type="InterPro" id="IPR044140">
    <property type="entry name" value="ProRS_anticodon_short"/>
</dbReference>
<gene>
    <name evidence="13" type="ORF">ASZ90_019292</name>
</gene>
<keyword evidence="4" id="KW-0963">Cytoplasm</keyword>
<dbReference type="InterPro" id="IPR045864">
    <property type="entry name" value="aa-tRNA-synth_II/BPL/LPL"/>
</dbReference>
<evidence type="ECO:0000256" key="8">
    <source>
        <dbReference type="ARBA" id="ARBA00022917"/>
    </source>
</evidence>
<evidence type="ECO:0000256" key="1">
    <source>
        <dbReference type="ARBA" id="ARBA00004496"/>
    </source>
</evidence>
<dbReference type="SUPFAM" id="SSF52954">
    <property type="entry name" value="Class II aaRS ABD-related"/>
    <property type="match status" value="1"/>
</dbReference>
<dbReference type="FunFam" id="3.30.930.10:FF:000065">
    <property type="entry name" value="Proline--tRNA ligase"/>
    <property type="match status" value="1"/>
</dbReference>
<keyword evidence="9 13" id="KW-0030">Aminoacyl-tRNA synthetase</keyword>
<feature type="domain" description="YbaK/aminoacyl-tRNA synthetase-associated" evidence="12">
    <location>
        <begin position="90"/>
        <end position="204"/>
    </location>
</feature>
<dbReference type="Gene3D" id="3.30.930.10">
    <property type="entry name" value="Bira Bifunctional Protein, Domain 2"/>
    <property type="match status" value="2"/>
</dbReference>
<dbReference type="GO" id="GO:0006433">
    <property type="term" value="P:prolyl-tRNA aminoacylation"/>
    <property type="evidence" value="ECO:0007669"/>
    <property type="project" value="InterPro"/>
</dbReference>
<dbReference type="GO" id="GO:0005524">
    <property type="term" value="F:ATP binding"/>
    <property type="evidence" value="ECO:0007669"/>
    <property type="project" value="UniProtKB-KW"/>
</dbReference>
<dbReference type="GO" id="GO:0004827">
    <property type="term" value="F:proline-tRNA ligase activity"/>
    <property type="evidence" value="ECO:0007669"/>
    <property type="project" value="InterPro"/>
</dbReference>
<keyword evidence="7" id="KW-0067">ATP-binding</keyword>
<keyword evidence="5 13" id="KW-0436">Ligase</keyword>
<evidence type="ECO:0000256" key="4">
    <source>
        <dbReference type="ARBA" id="ARBA00022490"/>
    </source>
</evidence>
<evidence type="ECO:0000256" key="5">
    <source>
        <dbReference type="ARBA" id="ARBA00022598"/>
    </source>
</evidence>
<dbReference type="AlphaFoldDB" id="A0A0W8E402"/>
<dbReference type="InterPro" id="IPR004500">
    <property type="entry name" value="Pro-tRNA-synth_IIa_bac-type"/>
</dbReference>
<reference evidence="13" key="1">
    <citation type="journal article" date="2015" name="Proc. Natl. Acad. Sci. U.S.A.">
        <title>Networks of energetic and metabolic interactions define dynamics in microbial communities.</title>
        <authorList>
            <person name="Embree M."/>
            <person name="Liu J.K."/>
            <person name="Al-Bassam M.M."/>
            <person name="Zengler K."/>
        </authorList>
    </citation>
    <scope>NUCLEOTIDE SEQUENCE</scope>
</reference>
<sequence length="401" mass="44338">MDISYNKMYEAYNRIFQRLDLKYRVVEADSGAIGGNESHEFMVLADSGEAEIIYCDNCNYAANVEKAVCLADESSEGESVPLEPLAKVHTPGVRTVDDVIQELNIPVHNIAKTLIYWADGEYVGAVVRGDRELNEIKLKNLLGCNDLLIADENQVRQELGISVGSLGPVGAEFKVYADLEIAQMKNFVCGANEDSYHLINANLGRDFVPEMLVDLRNAVQGDRCPVCEGLVSTARGIEVGHIFKLGIKYSQAMKAAFLDNNGQERPFVMGCYGIGVSRTMAASVEQNSDENGIIWPIPIAPYQVIIVPVNAKKSDQMEAAVRLYEQLREKGLEVILDDRDERAGVKFKDADLTGIPVRITIGPKALQDNNVEIKKRWEKESLLVAIDDAVSQTVDILKIKK</sequence>
<dbReference type="InterPro" id="IPR007214">
    <property type="entry name" value="YbaK/aa-tRNA-synth-assoc-dom"/>
</dbReference>
<dbReference type="GO" id="GO:0002161">
    <property type="term" value="F:aminoacyl-tRNA deacylase activity"/>
    <property type="evidence" value="ECO:0007669"/>
    <property type="project" value="InterPro"/>
</dbReference>
<evidence type="ECO:0000259" key="11">
    <source>
        <dbReference type="Pfam" id="PF03129"/>
    </source>
</evidence>
<evidence type="ECO:0000313" key="13">
    <source>
        <dbReference type="EMBL" id="KUG03301.1"/>
    </source>
</evidence>
<evidence type="ECO:0000256" key="2">
    <source>
        <dbReference type="ARBA" id="ARBA00011738"/>
    </source>
</evidence>
<evidence type="ECO:0000259" key="12">
    <source>
        <dbReference type="Pfam" id="PF04073"/>
    </source>
</evidence>
<keyword evidence="8" id="KW-0648">Protein biosynthesis</keyword>
<feature type="domain" description="Aminoacyl-tRNA synthetase class II (G/ P/ S/T)" evidence="10">
    <location>
        <begin position="4"/>
        <end position="287"/>
    </location>
</feature>
<dbReference type="PANTHER" id="PTHR42753:SF2">
    <property type="entry name" value="PROLINE--TRNA LIGASE"/>
    <property type="match status" value="1"/>
</dbReference>
<feature type="domain" description="Anticodon-binding" evidence="11">
    <location>
        <begin position="303"/>
        <end position="391"/>
    </location>
</feature>
<proteinExistence type="predicted"/>
<evidence type="ECO:0000256" key="7">
    <source>
        <dbReference type="ARBA" id="ARBA00022840"/>
    </source>
</evidence>
<dbReference type="InterPro" id="IPR050062">
    <property type="entry name" value="Pro-tRNA_synthetase"/>
</dbReference>
<dbReference type="Pfam" id="PF03129">
    <property type="entry name" value="HGTP_anticodon"/>
    <property type="match status" value="1"/>
</dbReference>
<comment type="subcellular location">
    <subcellularLocation>
        <location evidence="1">Cytoplasm</location>
    </subcellularLocation>
</comment>
<evidence type="ECO:0000256" key="3">
    <source>
        <dbReference type="ARBA" id="ARBA00019110"/>
    </source>
</evidence>
<accession>A0A0W8E402</accession>
<comment type="subunit">
    <text evidence="2">Homodimer.</text>
</comment>
<dbReference type="Gene3D" id="3.90.960.10">
    <property type="entry name" value="YbaK/aminoacyl-tRNA synthetase-associated domain"/>
    <property type="match status" value="1"/>
</dbReference>
<organism evidence="13">
    <name type="scientific">hydrocarbon metagenome</name>
    <dbReference type="NCBI Taxonomy" id="938273"/>
    <lineage>
        <taxon>unclassified sequences</taxon>
        <taxon>metagenomes</taxon>
        <taxon>ecological metagenomes</taxon>
    </lineage>
</organism>
<dbReference type="Pfam" id="PF00587">
    <property type="entry name" value="tRNA-synt_2b"/>
    <property type="match status" value="1"/>
</dbReference>
<dbReference type="CDD" id="cd04334">
    <property type="entry name" value="ProRS-INS"/>
    <property type="match status" value="1"/>
</dbReference>
<dbReference type="NCBIfam" id="TIGR00409">
    <property type="entry name" value="proS_fam_II"/>
    <property type="match status" value="1"/>
</dbReference>
<protein>
    <recommendedName>
        <fullName evidence="3">Proline--tRNA ligase</fullName>
    </recommendedName>
</protein>
<dbReference type="Pfam" id="PF04073">
    <property type="entry name" value="tRNA_edit"/>
    <property type="match status" value="1"/>
</dbReference>
<dbReference type="InterPro" id="IPR036754">
    <property type="entry name" value="YbaK/aa-tRNA-synt-asso_dom_sf"/>
</dbReference>
<evidence type="ECO:0000256" key="6">
    <source>
        <dbReference type="ARBA" id="ARBA00022741"/>
    </source>
</evidence>
<dbReference type="InterPro" id="IPR002314">
    <property type="entry name" value="aa-tRNA-synt_IIb"/>
</dbReference>
<comment type="caution">
    <text evidence="13">The sequence shown here is derived from an EMBL/GenBank/DDBJ whole genome shotgun (WGS) entry which is preliminary data.</text>
</comment>
<dbReference type="FunFam" id="3.40.50.800:FF:000011">
    <property type="entry name" value="Proline--tRNA ligase"/>
    <property type="match status" value="1"/>
</dbReference>
<evidence type="ECO:0000259" key="10">
    <source>
        <dbReference type="Pfam" id="PF00587"/>
    </source>
</evidence>
<evidence type="ECO:0000256" key="9">
    <source>
        <dbReference type="ARBA" id="ARBA00023146"/>
    </source>
</evidence>
<keyword evidence="6" id="KW-0547">Nucleotide-binding</keyword>
<dbReference type="Gene3D" id="3.40.50.800">
    <property type="entry name" value="Anticodon-binding domain"/>
    <property type="match status" value="1"/>
</dbReference>